<dbReference type="Pfam" id="PF15739">
    <property type="entry name" value="TSNAXIP1_N"/>
    <property type="match status" value="1"/>
</dbReference>
<dbReference type="InterPro" id="IPR012331">
    <property type="entry name" value="Clathrin_H-chain_linker"/>
</dbReference>
<dbReference type="InterPro" id="IPR032755">
    <property type="entry name" value="TSNAXIP1_N"/>
</dbReference>
<dbReference type="SUPFAM" id="SSF48371">
    <property type="entry name" value="ARM repeat"/>
    <property type="match status" value="1"/>
</dbReference>
<proteinExistence type="predicted"/>
<keyword evidence="1 2" id="KW-0175">Coiled coil</keyword>
<reference evidence="4" key="4">
    <citation type="submission" date="2025-09" db="UniProtKB">
        <authorList>
            <consortium name="Ensembl"/>
        </authorList>
    </citation>
    <scope>IDENTIFICATION</scope>
    <source>
        <strain evidence="4">HNI</strain>
    </source>
</reference>
<dbReference type="Proteomes" id="UP000265180">
    <property type="component" value="Chromosome 15"/>
</dbReference>
<evidence type="ECO:0000259" key="3">
    <source>
        <dbReference type="Pfam" id="PF15739"/>
    </source>
</evidence>
<reference evidence="4" key="3">
    <citation type="submission" date="2025-08" db="UniProtKB">
        <authorList>
            <consortium name="Ensembl"/>
        </authorList>
    </citation>
    <scope>IDENTIFICATION</scope>
    <source>
        <strain evidence="4">HNI</strain>
    </source>
</reference>
<protein>
    <recommendedName>
        <fullName evidence="3">Translin-associated factor X-interacting protein 1 N-terminal domain-containing protein</fullName>
    </recommendedName>
</protein>
<sequence>MSGQLQSLSRKKGKMKSAVISVPCEDDKQLLASLYEFIDREKQYLGCPAEGPDELRYLVYRTVFCKVIDKASACRRVLLIIKAEYDNTIQELKRREGEARAARRRVAAAATHAHSLTVCETRAAHLRDRISILQTQTAELQESSRRKSYEDLRSWMSGLTEAQPEDLDWHLQDLQTRRAALLDRKSLSVPLQVQTRLEAELQEAQRRRDRLRADNVQLRLLHKRLKFVSDRLKCWTDEGQVVPLEELLVSTMKSISSDLLHEAEDDACSIELQLQEDKEQRVDDYLLRFLQLFDSGQYKDAALHAARSPGGILRNLDVMEMFAGLRAPTDAAPPPLLFFQALLVTAAAGHRMSSALSLQGVRCALQHGRLQLVVHAVTQNKVSFTEELGDLLSEHAQKDQGKVDLCLALATLIYEACGLTRKTAASMRRRGLVHNAAELMQQSPDQTAATSLLKNTSKGI</sequence>
<dbReference type="PANTHER" id="PTHR10292:SF11">
    <property type="entry name" value="CLATHRIN HEAVY CHAIN LINKER DOMAIN-CONTAINING PROTEIN 1"/>
    <property type="match status" value="1"/>
</dbReference>
<evidence type="ECO:0000256" key="1">
    <source>
        <dbReference type="ARBA" id="ARBA00023054"/>
    </source>
</evidence>
<reference evidence="4 5" key="2">
    <citation type="submission" date="2017-04" db="EMBL/GenBank/DDBJ databases">
        <title>CpG methylation of centromeres and impact of large insertions on vertebrate speciation.</title>
        <authorList>
            <person name="Ichikawa K."/>
            <person name="Yoshimura J."/>
            <person name="Morishita S."/>
        </authorList>
    </citation>
    <scope>NUCLEOTIDE SEQUENCE</scope>
    <source>
        <strain evidence="4 5">HNI</strain>
    </source>
</reference>
<evidence type="ECO:0000256" key="2">
    <source>
        <dbReference type="SAM" id="Coils"/>
    </source>
</evidence>
<dbReference type="Ensembl" id="ENSORLT00020025007.1">
    <property type="protein sequence ID" value="ENSORLP00020016660.1"/>
    <property type="gene ID" value="ENSORLG00020017704.1"/>
</dbReference>
<dbReference type="Gene3D" id="1.25.40.30">
    <property type="match status" value="1"/>
</dbReference>
<dbReference type="AlphaFoldDB" id="A0A3P9L7J1"/>
<feature type="domain" description="Translin-associated factor X-interacting protein 1 N-terminal" evidence="3">
    <location>
        <begin position="36"/>
        <end position="144"/>
    </location>
</feature>
<evidence type="ECO:0000313" key="4">
    <source>
        <dbReference type="Ensembl" id="ENSORLP00020016660.1"/>
    </source>
</evidence>
<dbReference type="PANTHER" id="PTHR10292">
    <property type="entry name" value="CLATHRIN HEAVY CHAIN RELATED"/>
    <property type="match status" value="1"/>
</dbReference>
<dbReference type="InterPro" id="IPR016024">
    <property type="entry name" value="ARM-type_fold"/>
</dbReference>
<feature type="coiled-coil region" evidence="2">
    <location>
        <begin position="194"/>
        <end position="221"/>
    </location>
</feature>
<dbReference type="Pfam" id="PF13838">
    <property type="entry name" value="Clathrin_H_link"/>
    <property type="match status" value="1"/>
</dbReference>
<accession>A0A3P9L7J1</accession>
<organism evidence="4 5">
    <name type="scientific">Oryzias latipes</name>
    <name type="common">Japanese rice fish</name>
    <name type="synonym">Japanese killifish</name>
    <dbReference type="NCBI Taxonomy" id="8090"/>
    <lineage>
        <taxon>Eukaryota</taxon>
        <taxon>Metazoa</taxon>
        <taxon>Chordata</taxon>
        <taxon>Craniata</taxon>
        <taxon>Vertebrata</taxon>
        <taxon>Euteleostomi</taxon>
        <taxon>Actinopterygii</taxon>
        <taxon>Neopterygii</taxon>
        <taxon>Teleostei</taxon>
        <taxon>Neoteleostei</taxon>
        <taxon>Acanthomorphata</taxon>
        <taxon>Ovalentaria</taxon>
        <taxon>Atherinomorphae</taxon>
        <taxon>Beloniformes</taxon>
        <taxon>Adrianichthyidae</taxon>
        <taxon>Oryziinae</taxon>
        <taxon>Oryzias</taxon>
    </lineage>
</organism>
<reference key="1">
    <citation type="journal article" date="2007" name="Nature">
        <title>The medaka draft genome and insights into vertebrate genome evolution.</title>
        <authorList>
            <person name="Kasahara M."/>
            <person name="Naruse K."/>
            <person name="Sasaki S."/>
            <person name="Nakatani Y."/>
            <person name="Qu W."/>
            <person name="Ahsan B."/>
            <person name="Yamada T."/>
            <person name="Nagayasu Y."/>
            <person name="Doi K."/>
            <person name="Kasai Y."/>
            <person name="Jindo T."/>
            <person name="Kobayashi D."/>
            <person name="Shimada A."/>
            <person name="Toyoda A."/>
            <person name="Kuroki Y."/>
            <person name="Fujiyama A."/>
            <person name="Sasaki T."/>
            <person name="Shimizu A."/>
            <person name="Asakawa S."/>
            <person name="Shimizu N."/>
            <person name="Hashimoto S."/>
            <person name="Yang J."/>
            <person name="Lee Y."/>
            <person name="Matsushima K."/>
            <person name="Sugano S."/>
            <person name="Sakaizumi M."/>
            <person name="Narita T."/>
            <person name="Ohishi K."/>
            <person name="Haga S."/>
            <person name="Ohta F."/>
            <person name="Nomoto H."/>
            <person name="Nogata K."/>
            <person name="Morishita T."/>
            <person name="Endo T."/>
            <person name="Shin-I T."/>
            <person name="Takeda H."/>
            <person name="Morishita S."/>
            <person name="Kohara Y."/>
        </authorList>
    </citation>
    <scope>NUCLEOTIDE SEQUENCE [LARGE SCALE GENOMIC DNA]</scope>
    <source>
        <strain>Hd-rR</strain>
    </source>
</reference>
<evidence type="ECO:0000313" key="5">
    <source>
        <dbReference type="Proteomes" id="UP000265180"/>
    </source>
</evidence>
<name>A0A3P9L7J1_ORYLA</name>